<evidence type="ECO:0000259" key="15">
    <source>
        <dbReference type="PROSITE" id="PS50179"/>
    </source>
</evidence>
<evidence type="ECO:0000256" key="7">
    <source>
        <dbReference type="ARBA" id="ARBA00022443"/>
    </source>
</evidence>
<keyword evidence="8" id="KW-0813">Transport</keyword>
<reference evidence="16" key="1">
    <citation type="submission" date="2023-06" db="EMBL/GenBank/DDBJ databases">
        <title>Genome-scale phylogeny and comparative genomics of the fungal order Sordariales.</title>
        <authorList>
            <consortium name="Lawrence Berkeley National Laboratory"/>
            <person name="Hensen N."/>
            <person name="Bonometti L."/>
            <person name="Westerberg I."/>
            <person name="Brannstrom I.O."/>
            <person name="Guillou S."/>
            <person name="Cros-Aarteil S."/>
            <person name="Calhoun S."/>
            <person name="Haridas S."/>
            <person name="Kuo A."/>
            <person name="Mondo S."/>
            <person name="Pangilinan J."/>
            <person name="Riley R."/>
            <person name="Labutti K."/>
            <person name="Andreopoulos B."/>
            <person name="Lipzen A."/>
            <person name="Chen C."/>
            <person name="Yanf M."/>
            <person name="Daum C."/>
            <person name="Ng V."/>
            <person name="Clum A."/>
            <person name="Steindorff A."/>
            <person name="Ohm R."/>
            <person name="Martin F."/>
            <person name="Silar P."/>
            <person name="Natvig D."/>
            <person name="Lalanne C."/>
            <person name="Gautier V."/>
            <person name="Ament-Velasquez S.L."/>
            <person name="Kruys A."/>
            <person name="Hutchinson M.I."/>
            <person name="Powell A.J."/>
            <person name="Barry K."/>
            <person name="Miller A.N."/>
            <person name="Grigoriev I.V."/>
            <person name="Debuchy R."/>
            <person name="Gladieux P."/>
            <person name="Thoren M.H."/>
            <person name="Johannesson H."/>
        </authorList>
    </citation>
    <scope>NUCLEOTIDE SEQUENCE</scope>
    <source>
        <strain evidence="16">SMH4607-1</strain>
    </source>
</reference>
<dbReference type="GO" id="GO:0010008">
    <property type="term" value="C:endosome membrane"/>
    <property type="evidence" value="ECO:0007669"/>
    <property type="project" value="UniProtKB-SubCell"/>
</dbReference>
<dbReference type="SUPFAM" id="SSF50044">
    <property type="entry name" value="SH3-domain"/>
    <property type="match status" value="1"/>
</dbReference>
<dbReference type="Gene3D" id="1.25.40.90">
    <property type="match status" value="1"/>
</dbReference>
<dbReference type="PROSITE" id="PS50002">
    <property type="entry name" value="SH3"/>
    <property type="match status" value="1"/>
</dbReference>
<dbReference type="InterPro" id="IPR002014">
    <property type="entry name" value="VHS_dom"/>
</dbReference>
<evidence type="ECO:0000256" key="2">
    <source>
        <dbReference type="ARBA" id="ARBA00004125"/>
    </source>
</evidence>
<evidence type="ECO:0000256" key="5">
    <source>
        <dbReference type="ARBA" id="ARBA00017923"/>
    </source>
</evidence>
<dbReference type="AlphaFoldDB" id="A0AA40A2F5"/>
<feature type="domain" description="SH3" evidence="14">
    <location>
        <begin position="226"/>
        <end position="285"/>
    </location>
</feature>
<comment type="subunit">
    <text evidence="4">Component of the ESCRT-0 complex composed of HSE1 and VPS27.</text>
</comment>
<dbReference type="PROSITE" id="PS50179">
    <property type="entry name" value="VHS"/>
    <property type="match status" value="1"/>
</dbReference>
<protein>
    <recommendedName>
        <fullName evidence="5">Class E vacuolar protein-sorting machinery protein HSE1</fullName>
    </recommendedName>
    <alternativeName>
        <fullName evidence="6">Class E vacuolar protein-sorting machinery protein hse1</fullName>
    </alternativeName>
</protein>
<evidence type="ECO:0000256" key="13">
    <source>
        <dbReference type="SAM" id="MobiDB-lite"/>
    </source>
</evidence>
<comment type="similarity">
    <text evidence="3">Belongs to the STAM family.</text>
</comment>
<feature type="compositionally biased region" description="Gly residues" evidence="13">
    <location>
        <begin position="193"/>
        <end position="205"/>
    </location>
</feature>
<dbReference type="EMBL" id="JAUKUA010000006">
    <property type="protein sequence ID" value="KAK0708071.1"/>
    <property type="molecule type" value="Genomic_DNA"/>
</dbReference>
<evidence type="ECO:0000256" key="8">
    <source>
        <dbReference type="ARBA" id="ARBA00022448"/>
    </source>
</evidence>
<evidence type="ECO:0000256" key="1">
    <source>
        <dbReference type="ARBA" id="ARBA00002654"/>
    </source>
</evidence>
<dbReference type="Proteomes" id="UP001172102">
    <property type="component" value="Unassembled WGS sequence"/>
</dbReference>
<evidence type="ECO:0000256" key="3">
    <source>
        <dbReference type="ARBA" id="ARBA00009666"/>
    </source>
</evidence>
<keyword evidence="9" id="KW-0967">Endosome</keyword>
<dbReference type="GO" id="GO:0043130">
    <property type="term" value="F:ubiquitin binding"/>
    <property type="evidence" value="ECO:0007669"/>
    <property type="project" value="InterPro"/>
</dbReference>
<comment type="function">
    <text evidence="1">Component of the ESCRT-0 complex which is the sorting receptor for ubiquitinated cargo proteins at the multivesicular body (MVB).</text>
</comment>
<evidence type="ECO:0000256" key="12">
    <source>
        <dbReference type="PROSITE-ProRule" id="PRU00192"/>
    </source>
</evidence>
<dbReference type="CDD" id="cd16978">
    <property type="entry name" value="VHS_HSE1"/>
    <property type="match status" value="1"/>
</dbReference>
<dbReference type="InterPro" id="IPR004152">
    <property type="entry name" value="GAT_dom"/>
</dbReference>
<evidence type="ECO:0000256" key="11">
    <source>
        <dbReference type="ARBA" id="ARBA00023136"/>
    </source>
</evidence>
<evidence type="ECO:0000259" key="14">
    <source>
        <dbReference type="PROSITE" id="PS50002"/>
    </source>
</evidence>
<evidence type="ECO:0000256" key="4">
    <source>
        <dbReference type="ARBA" id="ARBA00011446"/>
    </source>
</evidence>
<evidence type="ECO:0000313" key="17">
    <source>
        <dbReference type="Proteomes" id="UP001172102"/>
    </source>
</evidence>
<dbReference type="PRINTS" id="PR01887">
    <property type="entry name" value="SPECTRNALPHA"/>
</dbReference>
<dbReference type="SMART" id="SM00288">
    <property type="entry name" value="VHS"/>
    <property type="match status" value="1"/>
</dbReference>
<sequence length="439" mass="48849">MFRAAAVGPYDEAINKATDENLTSEDWGAIMEVCDRVLADQAGAKEAVQSLIKRLAHRNANVQLYTLEVANALSQNCGKAMHRELSSRAFTDAMLKLANDRNTHNQVKAKILERMKEWSDMFKQDPDLGIMYDAYFRLKQTNPTLQAPSAPQKNSLTQLDRQKEEEELQMALKLSLQEEERKKKPAGFAPGPSAGGQTGHGGAGPTQGSTSQAPPLQPVPTGTTAATVSRVRALFDFVPSEPGELEFKKGDVIAVLESVYKDWWRGSLKGKTGIFPLNYVEKLTDPTPDELQREAQMEAEVFAEIKNVEKLLTLLSTSNTAPREEDNEEISKLYHQTLAIRPKLIKLIEKYSQKKDDFTQLNEKFIKARRDYESLLESSMSHPPAPTYHQYAMRPQIPQGYPAPGQGYGAPPQPQDPQRFYTPAPAQGTQQAEFGELGG</sequence>
<dbReference type="Gene3D" id="1.20.5.1940">
    <property type="match status" value="1"/>
</dbReference>
<dbReference type="Pfam" id="PF00018">
    <property type="entry name" value="SH3_1"/>
    <property type="match status" value="1"/>
</dbReference>
<dbReference type="CDD" id="cd21386">
    <property type="entry name" value="GAT_Hse1"/>
    <property type="match status" value="1"/>
</dbReference>
<gene>
    <name evidence="16" type="ORF">B0H67DRAFT_327363</name>
</gene>
<dbReference type="InterPro" id="IPR001452">
    <property type="entry name" value="SH3_domain"/>
</dbReference>
<dbReference type="Pfam" id="PF03127">
    <property type="entry name" value="GAT"/>
    <property type="match status" value="1"/>
</dbReference>
<proteinExistence type="inferred from homology"/>
<feature type="region of interest" description="Disordered" evidence="13">
    <location>
        <begin position="179"/>
        <end position="223"/>
    </location>
</feature>
<evidence type="ECO:0000256" key="9">
    <source>
        <dbReference type="ARBA" id="ARBA00022753"/>
    </source>
</evidence>
<keyword evidence="11" id="KW-0472">Membrane</keyword>
<organism evidence="16 17">
    <name type="scientific">Lasiosphaeris hirsuta</name>
    <dbReference type="NCBI Taxonomy" id="260670"/>
    <lineage>
        <taxon>Eukaryota</taxon>
        <taxon>Fungi</taxon>
        <taxon>Dikarya</taxon>
        <taxon>Ascomycota</taxon>
        <taxon>Pezizomycotina</taxon>
        <taxon>Sordariomycetes</taxon>
        <taxon>Sordariomycetidae</taxon>
        <taxon>Sordariales</taxon>
        <taxon>Lasiosphaeriaceae</taxon>
        <taxon>Lasiosphaeris</taxon>
    </lineage>
</organism>
<dbReference type="FunFam" id="2.30.30.40:FF:000072">
    <property type="entry name" value="Unconventional Myosin IB"/>
    <property type="match status" value="1"/>
</dbReference>
<feature type="compositionally biased region" description="Polar residues" evidence="13">
    <location>
        <begin position="210"/>
        <end position="223"/>
    </location>
</feature>
<feature type="compositionally biased region" description="Low complexity" evidence="13">
    <location>
        <begin position="395"/>
        <end position="405"/>
    </location>
</feature>
<dbReference type="InterPro" id="IPR050670">
    <property type="entry name" value="STAM"/>
</dbReference>
<dbReference type="PRINTS" id="PR00452">
    <property type="entry name" value="SH3DOMAIN"/>
</dbReference>
<dbReference type="PROSITE" id="PS50330">
    <property type="entry name" value="UIM"/>
    <property type="match status" value="1"/>
</dbReference>
<evidence type="ECO:0000256" key="6">
    <source>
        <dbReference type="ARBA" id="ARBA00018978"/>
    </source>
</evidence>
<keyword evidence="10" id="KW-0653">Protein transport</keyword>
<keyword evidence="17" id="KW-1185">Reference proteome</keyword>
<comment type="caution">
    <text evidence="16">The sequence shown here is derived from an EMBL/GenBank/DDBJ whole genome shotgun (WGS) entry which is preliminary data.</text>
</comment>
<dbReference type="Gene3D" id="2.30.30.40">
    <property type="entry name" value="SH3 Domains"/>
    <property type="match status" value="1"/>
</dbReference>
<dbReference type="CDD" id="cd11805">
    <property type="entry name" value="SH3_GRB2_like_C"/>
    <property type="match status" value="1"/>
</dbReference>
<comment type="subcellular location">
    <subcellularLocation>
        <location evidence="2">Endosome membrane</location>
        <topology evidence="2">Peripheral membrane protein</topology>
        <orientation evidence="2">Cytoplasmic side</orientation>
    </subcellularLocation>
</comment>
<feature type="region of interest" description="Disordered" evidence="13">
    <location>
        <begin position="377"/>
        <end position="439"/>
    </location>
</feature>
<dbReference type="SMART" id="SM00326">
    <property type="entry name" value="SH3"/>
    <property type="match status" value="1"/>
</dbReference>
<dbReference type="InterPro" id="IPR008942">
    <property type="entry name" value="ENTH_VHS"/>
</dbReference>
<name>A0AA40A2F5_9PEZI</name>
<dbReference type="GO" id="GO:0043328">
    <property type="term" value="P:protein transport to vacuole involved in ubiquitin-dependent protein catabolic process via the multivesicular body sorting pathway"/>
    <property type="evidence" value="ECO:0007669"/>
    <property type="project" value="TreeGrafter"/>
</dbReference>
<dbReference type="InterPro" id="IPR036028">
    <property type="entry name" value="SH3-like_dom_sf"/>
</dbReference>
<dbReference type="SUPFAM" id="SSF48464">
    <property type="entry name" value="ENTH/VHS domain"/>
    <property type="match status" value="1"/>
</dbReference>
<evidence type="ECO:0000256" key="10">
    <source>
        <dbReference type="ARBA" id="ARBA00022927"/>
    </source>
</evidence>
<feature type="domain" description="VHS" evidence="15">
    <location>
        <begin position="17"/>
        <end position="146"/>
    </location>
</feature>
<dbReference type="GO" id="GO:0035091">
    <property type="term" value="F:phosphatidylinositol binding"/>
    <property type="evidence" value="ECO:0007669"/>
    <property type="project" value="InterPro"/>
</dbReference>
<dbReference type="PANTHER" id="PTHR45929">
    <property type="entry name" value="JAK PATHWAY SIGNAL TRANSDUCTION ADAPTOR MOLECULE"/>
    <property type="match status" value="1"/>
</dbReference>
<dbReference type="GO" id="GO:0033565">
    <property type="term" value="C:ESCRT-0 complex"/>
    <property type="evidence" value="ECO:0007669"/>
    <property type="project" value="TreeGrafter"/>
</dbReference>
<evidence type="ECO:0000313" key="16">
    <source>
        <dbReference type="EMBL" id="KAK0708071.1"/>
    </source>
</evidence>
<dbReference type="PANTHER" id="PTHR45929:SF3">
    <property type="entry name" value="JAK PATHWAY SIGNAL TRANSDUCTION ADAPTOR MOLECULE"/>
    <property type="match status" value="1"/>
</dbReference>
<keyword evidence="7 12" id="KW-0728">SH3 domain</keyword>
<dbReference type="Pfam" id="PF00790">
    <property type="entry name" value="VHS"/>
    <property type="match status" value="1"/>
</dbReference>
<dbReference type="InterPro" id="IPR003903">
    <property type="entry name" value="UIM_dom"/>
</dbReference>
<accession>A0AA40A2F5</accession>